<gene>
    <name evidence="3" type="ORF">ACFQNJ_11070</name>
</gene>
<dbReference type="GO" id="GO:0008168">
    <property type="term" value="F:methyltransferase activity"/>
    <property type="evidence" value="ECO:0007669"/>
    <property type="project" value="UniProtKB-KW"/>
</dbReference>
<evidence type="ECO:0000256" key="2">
    <source>
        <dbReference type="ARBA" id="ARBA00022679"/>
    </source>
</evidence>
<comment type="caution">
    <text evidence="3">The sequence shown here is derived from an EMBL/GenBank/DDBJ whole genome shotgun (WGS) entry which is preliminary data.</text>
</comment>
<dbReference type="SUPFAM" id="SSF53335">
    <property type="entry name" value="S-adenosyl-L-methionine-dependent methyltransferases"/>
    <property type="match status" value="1"/>
</dbReference>
<dbReference type="PANTHER" id="PTHR12049">
    <property type="entry name" value="PROTEIN ARGININE METHYLTRANSFERASE NDUFAF7, MITOCHONDRIAL"/>
    <property type="match status" value="1"/>
</dbReference>
<evidence type="ECO:0000313" key="3">
    <source>
        <dbReference type="EMBL" id="MFC7435045.1"/>
    </source>
</evidence>
<dbReference type="InterPro" id="IPR038375">
    <property type="entry name" value="NDUFAF7_sf"/>
</dbReference>
<keyword evidence="2" id="KW-0808">Transferase</keyword>
<reference evidence="4" key="1">
    <citation type="journal article" date="2019" name="Int. J. Syst. Evol. Microbiol.">
        <title>The Global Catalogue of Microorganisms (GCM) 10K type strain sequencing project: providing services to taxonomists for standard genome sequencing and annotation.</title>
        <authorList>
            <consortium name="The Broad Institute Genomics Platform"/>
            <consortium name="The Broad Institute Genome Sequencing Center for Infectious Disease"/>
            <person name="Wu L."/>
            <person name="Ma J."/>
        </authorList>
    </citation>
    <scope>NUCLEOTIDE SEQUENCE [LARGE SCALE GENOMIC DNA]</scope>
    <source>
        <strain evidence="4">CCUG 54518</strain>
    </source>
</reference>
<name>A0ABW2RAF7_9BURK</name>
<sequence>MKTEALGQAPDDIAGEPASVPSALLARVSGAVRASGGWLPFDRFMAMALYEPGLGYYANATPKFGRMPSGSDGRGSDFVTAPELTPLFGHTLARQVAEALEATGTDEVWEFGAGSGALALQVLDGLQAIGRTPRQYTIVDLSGSLRERQQATLARHAACVRWADRLPEAFDGVLLGNEVLDAMPVQLLARRGGLWHERGVSLDAVGGLIWVDKPTDLRPPLEVDGTHDYLTEIHPQAEAFIRTLADHWQHGAGFFIDYGFPEAEYYHPQRHMGTLTCHRGHRRDDDPLADLGLKDITAHVNFTGIALTAQSSGLSVLGYTSQGRFLLNVGLLDLAKEAGPRENAMMQKLVNEHEMGELFKVLAIGPDASGREWLPSGFAVGDRSHRL</sequence>
<dbReference type="Pfam" id="PF02636">
    <property type="entry name" value="Methyltransf_28"/>
    <property type="match status" value="1"/>
</dbReference>
<dbReference type="RefSeq" id="WP_382257121.1">
    <property type="nucleotide sequence ID" value="NZ_JBHTBX010000006.1"/>
</dbReference>
<dbReference type="InterPro" id="IPR003788">
    <property type="entry name" value="NDUFAF7"/>
</dbReference>
<dbReference type="Proteomes" id="UP001596495">
    <property type="component" value="Unassembled WGS sequence"/>
</dbReference>
<keyword evidence="1 3" id="KW-0489">Methyltransferase</keyword>
<dbReference type="PANTHER" id="PTHR12049:SF7">
    <property type="entry name" value="PROTEIN ARGININE METHYLTRANSFERASE NDUFAF7, MITOCHONDRIAL"/>
    <property type="match status" value="1"/>
</dbReference>
<dbReference type="EMBL" id="JBHTBX010000006">
    <property type="protein sequence ID" value="MFC7435045.1"/>
    <property type="molecule type" value="Genomic_DNA"/>
</dbReference>
<evidence type="ECO:0000256" key="1">
    <source>
        <dbReference type="ARBA" id="ARBA00022603"/>
    </source>
</evidence>
<evidence type="ECO:0000313" key="4">
    <source>
        <dbReference type="Proteomes" id="UP001596495"/>
    </source>
</evidence>
<dbReference type="InterPro" id="IPR029063">
    <property type="entry name" value="SAM-dependent_MTases_sf"/>
</dbReference>
<organism evidence="3 4">
    <name type="scientific">Hydrogenophaga bisanensis</name>
    <dbReference type="NCBI Taxonomy" id="439611"/>
    <lineage>
        <taxon>Bacteria</taxon>
        <taxon>Pseudomonadati</taxon>
        <taxon>Pseudomonadota</taxon>
        <taxon>Betaproteobacteria</taxon>
        <taxon>Burkholderiales</taxon>
        <taxon>Comamonadaceae</taxon>
        <taxon>Hydrogenophaga</taxon>
    </lineage>
</organism>
<dbReference type="GO" id="GO:0032259">
    <property type="term" value="P:methylation"/>
    <property type="evidence" value="ECO:0007669"/>
    <property type="project" value="UniProtKB-KW"/>
</dbReference>
<proteinExistence type="predicted"/>
<keyword evidence="4" id="KW-1185">Reference proteome</keyword>
<protein>
    <submittedName>
        <fullName evidence="3">Class I SAM-dependent methyltransferase</fullName>
    </submittedName>
</protein>
<accession>A0ABW2RAF7</accession>
<dbReference type="Gene3D" id="3.40.50.12710">
    <property type="match status" value="1"/>
</dbReference>